<dbReference type="InterPro" id="IPR015915">
    <property type="entry name" value="Kelch-typ_b-propeller"/>
</dbReference>
<gene>
    <name evidence="2" type="ORF">E3N88_17159</name>
</gene>
<dbReference type="Gene3D" id="2.120.10.80">
    <property type="entry name" value="Kelch-type beta propeller"/>
    <property type="match status" value="1"/>
</dbReference>
<evidence type="ECO:0000313" key="3">
    <source>
        <dbReference type="Proteomes" id="UP000326396"/>
    </source>
</evidence>
<name>A0A5N6NSV6_9ASTR</name>
<dbReference type="InterPro" id="IPR050354">
    <property type="entry name" value="F-box/kelch-repeat_ARATH"/>
</dbReference>
<dbReference type="GO" id="GO:0005634">
    <property type="term" value="C:nucleus"/>
    <property type="evidence" value="ECO:0007669"/>
    <property type="project" value="TreeGrafter"/>
</dbReference>
<dbReference type="OrthoDB" id="1854110at2759"/>
<dbReference type="PANTHER" id="PTHR24414">
    <property type="entry name" value="F-BOX/KELCH-REPEAT PROTEIN SKIP4"/>
    <property type="match status" value="1"/>
</dbReference>
<organism evidence="2 3">
    <name type="scientific">Mikania micrantha</name>
    <name type="common">bitter vine</name>
    <dbReference type="NCBI Taxonomy" id="192012"/>
    <lineage>
        <taxon>Eukaryota</taxon>
        <taxon>Viridiplantae</taxon>
        <taxon>Streptophyta</taxon>
        <taxon>Embryophyta</taxon>
        <taxon>Tracheophyta</taxon>
        <taxon>Spermatophyta</taxon>
        <taxon>Magnoliopsida</taxon>
        <taxon>eudicotyledons</taxon>
        <taxon>Gunneridae</taxon>
        <taxon>Pentapetalae</taxon>
        <taxon>asterids</taxon>
        <taxon>campanulids</taxon>
        <taxon>Asterales</taxon>
        <taxon>Asteraceae</taxon>
        <taxon>Asteroideae</taxon>
        <taxon>Heliantheae alliance</taxon>
        <taxon>Eupatorieae</taxon>
        <taxon>Mikania</taxon>
    </lineage>
</organism>
<dbReference type="GO" id="GO:0005829">
    <property type="term" value="C:cytosol"/>
    <property type="evidence" value="ECO:0007669"/>
    <property type="project" value="TreeGrafter"/>
</dbReference>
<dbReference type="InterPro" id="IPR001810">
    <property type="entry name" value="F-box_dom"/>
</dbReference>
<comment type="caution">
    <text evidence="2">The sequence shown here is derived from an EMBL/GenBank/DDBJ whole genome shotgun (WGS) entry which is preliminary data.</text>
</comment>
<dbReference type="GO" id="GO:0043161">
    <property type="term" value="P:proteasome-mediated ubiquitin-dependent protein catabolic process"/>
    <property type="evidence" value="ECO:0007669"/>
    <property type="project" value="TreeGrafter"/>
</dbReference>
<protein>
    <recommendedName>
        <fullName evidence="1">F-box domain-containing protein</fullName>
    </recommendedName>
</protein>
<sequence>MPSDEQPPIHGDVLEAILSHMPLIHLIPVSRVSKSWTAGVSSALRTSNTTKPWLILHTLSNRHPHRTTAHAYDPDSNSWIEIRSPAIDDVSTLRSSHSNLLYMISNSKLSLSFDPLHLTWHHALAPKVSRIDPVVAVVGRQVVIAGGAYDFEQDPLAVEVYDLRLQNWIKSNPMPEFFNGSASSMWLSVASDDHLLFVMEKSSGVTYSFDTSNNSWSGPYDLRPDHHVFYSVIGFISDSRLIVIGMLGEPEDVAGIKLWEVNCCSFECNEIGEMPANLVEDLKRHDTLISTIEVAMAGNIAYITSSSAEEIMMCELFDGGCRWLNVVNTVATRRSIMYRLVLTCAMVGVDELERATRFENRRFVVKRPQPQGSNSP</sequence>
<keyword evidence="3" id="KW-1185">Reference proteome</keyword>
<reference evidence="2 3" key="1">
    <citation type="submission" date="2019-05" db="EMBL/GenBank/DDBJ databases">
        <title>Mikania micrantha, genome provides insights into the molecular mechanism of rapid growth.</title>
        <authorList>
            <person name="Liu B."/>
        </authorList>
    </citation>
    <scope>NUCLEOTIDE SEQUENCE [LARGE SCALE GENOMIC DNA]</scope>
    <source>
        <strain evidence="2">NLD-2019</strain>
        <tissue evidence="2">Leaf</tissue>
    </source>
</reference>
<evidence type="ECO:0000313" key="2">
    <source>
        <dbReference type="EMBL" id="KAD5317213.1"/>
    </source>
</evidence>
<dbReference type="AlphaFoldDB" id="A0A5N6NSV6"/>
<dbReference type="EMBL" id="SZYD01000009">
    <property type="protein sequence ID" value="KAD5317213.1"/>
    <property type="molecule type" value="Genomic_DNA"/>
</dbReference>
<dbReference type="PANTHER" id="PTHR24414:SF44">
    <property type="entry name" value="F-BOX DOMAIN-CONTAINING PROTEIN"/>
    <property type="match status" value="1"/>
</dbReference>
<dbReference type="Pfam" id="PF00646">
    <property type="entry name" value="F-box"/>
    <property type="match status" value="1"/>
</dbReference>
<evidence type="ECO:0000259" key="1">
    <source>
        <dbReference type="Pfam" id="PF00646"/>
    </source>
</evidence>
<dbReference type="SUPFAM" id="SSF117281">
    <property type="entry name" value="Kelch motif"/>
    <property type="match status" value="1"/>
</dbReference>
<dbReference type="Proteomes" id="UP000326396">
    <property type="component" value="Linkage Group LG17"/>
</dbReference>
<proteinExistence type="predicted"/>
<feature type="domain" description="F-box" evidence="1">
    <location>
        <begin position="12"/>
        <end position="36"/>
    </location>
</feature>
<accession>A0A5N6NSV6</accession>